<feature type="domain" description="Putative zinc-finger" evidence="4">
    <location>
        <begin position="17"/>
        <end position="44"/>
    </location>
</feature>
<evidence type="ECO:0000256" key="3">
    <source>
        <dbReference type="SAM" id="MobiDB-lite"/>
    </source>
</evidence>
<dbReference type="RefSeq" id="WP_311703645.1">
    <property type="nucleotide sequence ID" value="NZ_JAVREL010000003.1"/>
</dbReference>
<sequence>MTSAQEPGQADHHLGESLAALVDGELSHDSRDRVLAHLATCPSCKAEADAQRELKSVFAESVLPGPSDGLLARLQSLPAVGAEPPADSSDAPGGREEQPPAQRRSSVLRLDLLPGGKQRESALGPPRLGGERGFRIHEPGAARVPRGHRLAFAAAGAVSLAAFAIGGAVSSVGAGTATAGSSQPGTVAAGSNVSQVAMARTQSGRSEEERELPEAIAAQAAGLALLSAPAGPIGSSGQLFPLLGAGLKLAPLADPSAGPSILGAVSPR</sequence>
<keyword evidence="1" id="KW-0805">Transcription regulation</keyword>
<dbReference type="Pfam" id="PF13490">
    <property type="entry name" value="zf-HC2"/>
    <property type="match status" value="1"/>
</dbReference>
<protein>
    <submittedName>
        <fullName evidence="5">Zf-HC2 domain-containing protein</fullName>
    </submittedName>
</protein>
<keyword evidence="2" id="KW-0804">Transcription</keyword>
<reference evidence="6" key="1">
    <citation type="submission" date="2023-07" db="EMBL/GenBank/DDBJ databases">
        <title>30 novel species of actinomycetes from the DSMZ collection.</title>
        <authorList>
            <person name="Nouioui I."/>
        </authorList>
    </citation>
    <scope>NUCLEOTIDE SEQUENCE [LARGE SCALE GENOMIC DNA]</scope>
    <source>
        <strain evidence="6">DSM 44938</strain>
    </source>
</reference>
<name>A0ABU2MLN6_9ACTN</name>
<dbReference type="EMBL" id="JAVREL010000003">
    <property type="protein sequence ID" value="MDT0342521.1"/>
    <property type="molecule type" value="Genomic_DNA"/>
</dbReference>
<dbReference type="InterPro" id="IPR041916">
    <property type="entry name" value="Anti_sigma_zinc_sf"/>
</dbReference>
<evidence type="ECO:0000313" key="5">
    <source>
        <dbReference type="EMBL" id="MDT0342521.1"/>
    </source>
</evidence>
<proteinExistence type="predicted"/>
<organism evidence="5 6">
    <name type="scientific">Streptomyces litchfieldiae</name>
    <dbReference type="NCBI Taxonomy" id="3075543"/>
    <lineage>
        <taxon>Bacteria</taxon>
        <taxon>Bacillati</taxon>
        <taxon>Actinomycetota</taxon>
        <taxon>Actinomycetes</taxon>
        <taxon>Kitasatosporales</taxon>
        <taxon>Streptomycetaceae</taxon>
        <taxon>Streptomyces</taxon>
    </lineage>
</organism>
<evidence type="ECO:0000313" key="6">
    <source>
        <dbReference type="Proteomes" id="UP001183246"/>
    </source>
</evidence>
<evidence type="ECO:0000256" key="1">
    <source>
        <dbReference type="ARBA" id="ARBA00023015"/>
    </source>
</evidence>
<keyword evidence="6" id="KW-1185">Reference proteome</keyword>
<gene>
    <name evidence="5" type="ORF">RM590_07760</name>
</gene>
<dbReference type="Gene3D" id="1.10.10.1320">
    <property type="entry name" value="Anti-sigma factor, zinc-finger domain"/>
    <property type="match status" value="1"/>
</dbReference>
<dbReference type="InterPro" id="IPR027383">
    <property type="entry name" value="Znf_put"/>
</dbReference>
<feature type="region of interest" description="Disordered" evidence="3">
    <location>
        <begin position="80"/>
        <end position="134"/>
    </location>
</feature>
<evidence type="ECO:0000259" key="4">
    <source>
        <dbReference type="Pfam" id="PF13490"/>
    </source>
</evidence>
<dbReference type="Proteomes" id="UP001183246">
    <property type="component" value="Unassembled WGS sequence"/>
</dbReference>
<evidence type="ECO:0000256" key="2">
    <source>
        <dbReference type="ARBA" id="ARBA00023163"/>
    </source>
</evidence>
<accession>A0ABU2MLN6</accession>
<comment type="caution">
    <text evidence="5">The sequence shown here is derived from an EMBL/GenBank/DDBJ whole genome shotgun (WGS) entry which is preliminary data.</text>
</comment>